<keyword evidence="1" id="KW-0378">Hydrolase</keyword>
<proteinExistence type="predicted"/>
<dbReference type="SUPFAM" id="SSF55811">
    <property type="entry name" value="Nudix"/>
    <property type="match status" value="1"/>
</dbReference>
<reference evidence="1" key="1">
    <citation type="journal article" date="2017" name="Science">
        <title>Giant viruses with an expanded complement of translation system components.</title>
        <authorList>
            <person name="Schulz F."/>
            <person name="Yutin N."/>
            <person name="Ivanova N.N."/>
            <person name="Ortega D.R."/>
            <person name="Lee T.K."/>
            <person name="Vierheilig J."/>
            <person name="Daims H."/>
            <person name="Horn M."/>
            <person name="Wagner M."/>
            <person name="Jensen G.J."/>
            <person name="Kyrpides N.C."/>
            <person name="Koonin E.V."/>
            <person name="Woyke T."/>
        </authorList>
    </citation>
    <scope>NUCLEOTIDE SEQUENCE</scope>
    <source>
        <strain evidence="1">ILV1</strain>
    </source>
</reference>
<dbReference type="GO" id="GO:0016787">
    <property type="term" value="F:hydrolase activity"/>
    <property type="evidence" value="ECO:0007669"/>
    <property type="project" value="UniProtKB-KW"/>
</dbReference>
<accession>A0A1V0SDC4</accession>
<gene>
    <name evidence="1" type="ORF">Indivirus_2_37</name>
</gene>
<organism evidence="1">
    <name type="scientific">Indivirus ILV1</name>
    <dbReference type="NCBI Taxonomy" id="1977633"/>
    <lineage>
        <taxon>Viruses</taxon>
        <taxon>Varidnaviria</taxon>
        <taxon>Bamfordvirae</taxon>
        <taxon>Nucleocytoviricota</taxon>
        <taxon>Megaviricetes</taxon>
        <taxon>Imitervirales</taxon>
        <taxon>Mimiviridae</taxon>
        <taxon>Klosneuvirinae</taxon>
        <taxon>Indivirus</taxon>
    </lineage>
</organism>
<protein>
    <submittedName>
        <fullName evidence="1">NUDIX hydrolase</fullName>
    </submittedName>
</protein>
<dbReference type="EMBL" id="KY684086">
    <property type="protein sequence ID" value="ARF09658.1"/>
    <property type="molecule type" value="Genomic_DNA"/>
</dbReference>
<name>A0A1V0SDC4_9VIRU</name>
<dbReference type="InterPro" id="IPR015797">
    <property type="entry name" value="NUDIX_hydrolase-like_dom_sf"/>
</dbReference>
<sequence length="361" mass="41065">MPGGAGILIIESYKGIPVITLFGKDNMNYSDIGGRSDPGETSEITAYREGREETANMINITPEELTQYAAHINFKGYIAYIIYIDGISFKDYIHNVNMIHSNCSWNEKHWMETNSMVRIPLNNILMSANNHTDYATDINGYVVPIRGRTMGIVRMGSTIINSMVMMQPIKMHKHLVSTSRLPCLIGTYTYTITQAAIYSKSPTQFGLQDGNYAVYIAPNLTSSSHPFLKKCNPTWGGIHVTIVGFHPDNINAKKFIKYISSQSSNNAEWTVSLDKIKTTGNTIYFKSRTLDKLADFLQQNGFHKIKGKKYSNSDWHITSECQIPSIKEIQKMLKYQTWSLVLIKEKNNKIKWLNRYPLYVL</sequence>
<evidence type="ECO:0000313" key="1">
    <source>
        <dbReference type="EMBL" id="ARF09658.1"/>
    </source>
</evidence>